<dbReference type="Proteomes" id="UP000054560">
    <property type="component" value="Unassembled WGS sequence"/>
</dbReference>
<dbReference type="RefSeq" id="XP_014156460.1">
    <property type="nucleotide sequence ID" value="XM_014300985.1"/>
</dbReference>
<sequence length="509" mass="55694">MEVECIIIDNETCDGDDNNITLEGEPNILPNSGEFCKIADKEVAKTNTAIKSVLLDPQYNQPDSTVTVQDTDAKEDDHPTNSNNATNLTNASNSISSIDDIASTLLCPVGCGAWLAECHMSRHVDQHFAQNTAVQQRDAKRGTPGSPTLLASKRPRMNGVGRKAVTKKQTKRTSWGALGSAKADLSVKDTSRGPRRTYPEVMMKSRKIGVHTLDSGKNNGINHGVNNGTDNGTVTFKHSEGAAISIGQVRNTGGNSNQHAENNNANSSSSKHRIDLNKHGIHHNTAAMSNLDNHTGQLRIGECDRVHSGRDVKTHAYNGNQPNRIHANGNNNGDKNRHHANNDTNSKTYIRNQNMTQNVSNAHPRTSATIQNTKPLAERMRPKDLDGFVGQLKSIGPSSALRVLLEKDRLPSLILWGGPGSGKTTLAKIISRMTAMHFAELSAVSSGISDIKRILSEAEGRRKLLNKPTILFIDEIHRFNKVQQDALLPHVEAPRMSYNQVVDNIYYRM</sequence>
<evidence type="ECO:0000259" key="2">
    <source>
        <dbReference type="SMART" id="SM00382"/>
    </source>
</evidence>
<dbReference type="InterPro" id="IPR051314">
    <property type="entry name" value="AAA_ATPase_RarA/MGS1/WRNIP1"/>
</dbReference>
<feature type="compositionally biased region" description="Low complexity" evidence="1">
    <location>
        <begin position="80"/>
        <end position="91"/>
    </location>
</feature>
<proteinExistence type="predicted"/>
<dbReference type="GO" id="GO:0008047">
    <property type="term" value="F:enzyme activator activity"/>
    <property type="evidence" value="ECO:0007669"/>
    <property type="project" value="TreeGrafter"/>
</dbReference>
<dbReference type="SUPFAM" id="SSF52540">
    <property type="entry name" value="P-loop containing nucleoside triphosphate hydrolases"/>
    <property type="match status" value="1"/>
</dbReference>
<dbReference type="GO" id="GO:0006261">
    <property type="term" value="P:DNA-templated DNA replication"/>
    <property type="evidence" value="ECO:0007669"/>
    <property type="project" value="TreeGrafter"/>
</dbReference>
<feature type="region of interest" description="Disordered" evidence="1">
    <location>
        <begin position="132"/>
        <end position="163"/>
    </location>
</feature>
<evidence type="ECO:0000313" key="4">
    <source>
        <dbReference type="Proteomes" id="UP000054560"/>
    </source>
</evidence>
<feature type="compositionally biased region" description="Polar residues" evidence="1">
    <location>
        <begin position="59"/>
        <end position="70"/>
    </location>
</feature>
<evidence type="ECO:0000313" key="3">
    <source>
        <dbReference type="EMBL" id="KNC82558.1"/>
    </source>
</evidence>
<dbReference type="SMART" id="SM00382">
    <property type="entry name" value="AAA"/>
    <property type="match status" value="1"/>
</dbReference>
<feature type="region of interest" description="Disordered" evidence="1">
    <location>
        <begin position="59"/>
        <end position="91"/>
    </location>
</feature>
<dbReference type="Gene3D" id="3.40.50.300">
    <property type="entry name" value="P-loop containing nucleotide triphosphate hydrolases"/>
    <property type="match status" value="1"/>
</dbReference>
<feature type="compositionally biased region" description="Polar residues" evidence="1">
    <location>
        <begin position="317"/>
        <end position="333"/>
    </location>
</feature>
<protein>
    <recommendedName>
        <fullName evidence="2">AAA+ ATPase domain-containing protein</fullName>
    </recommendedName>
</protein>
<organism evidence="3 4">
    <name type="scientific">Sphaeroforma arctica JP610</name>
    <dbReference type="NCBI Taxonomy" id="667725"/>
    <lineage>
        <taxon>Eukaryota</taxon>
        <taxon>Ichthyosporea</taxon>
        <taxon>Ichthyophonida</taxon>
        <taxon>Sphaeroforma</taxon>
    </lineage>
</organism>
<name>A0A0L0G2Z0_9EUKA</name>
<dbReference type="PANTHER" id="PTHR13779">
    <property type="entry name" value="WERNER HELICASE-INTERACTING PROTEIN 1 FAMILY MEMBER"/>
    <property type="match status" value="1"/>
</dbReference>
<gene>
    <name evidence="3" type="ORF">SARC_05154</name>
</gene>
<reference evidence="3 4" key="1">
    <citation type="submission" date="2011-02" db="EMBL/GenBank/DDBJ databases">
        <title>The Genome Sequence of Sphaeroforma arctica JP610.</title>
        <authorList>
            <consortium name="The Broad Institute Genome Sequencing Platform"/>
            <person name="Russ C."/>
            <person name="Cuomo C."/>
            <person name="Young S.K."/>
            <person name="Zeng Q."/>
            <person name="Gargeya S."/>
            <person name="Alvarado L."/>
            <person name="Berlin A."/>
            <person name="Chapman S.B."/>
            <person name="Chen Z."/>
            <person name="Freedman E."/>
            <person name="Gellesch M."/>
            <person name="Goldberg J."/>
            <person name="Griggs A."/>
            <person name="Gujja S."/>
            <person name="Heilman E."/>
            <person name="Heiman D."/>
            <person name="Howarth C."/>
            <person name="Mehta T."/>
            <person name="Neiman D."/>
            <person name="Pearson M."/>
            <person name="Roberts A."/>
            <person name="Saif S."/>
            <person name="Shea T."/>
            <person name="Shenoy N."/>
            <person name="Sisk P."/>
            <person name="Stolte C."/>
            <person name="Sykes S."/>
            <person name="White J."/>
            <person name="Yandava C."/>
            <person name="Burger G."/>
            <person name="Gray M.W."/>
            <person name="Holland P.W.H."/>
            <person name="King N."/>
            <person name="Lang F.B.F."/>
            <person name="Roger A.J."/>
            <person name="Ruiz-Trillo I."/>
            <person name="Haas B."/>
            <person name="Nusbaum C."/>
            <person name="Birren B."/>
        </authorList>
    </citation>
    <scope>NUCLEOTIDE SEQUENCE [LARGE SCALE GENOMIC DNA]</scope>
    <source>
        <strain evidence="3 4">JP610</strain>
    </source>
</reference>
<dbReference type="GO" id="GO:0005634">
    <property type="term" value="C:nucleus"/>
    <property type="evidence" value="ECO:0007669"/>
    <property type="project" value="TreeGrafter"/>
</dbReference>
<evidence type="ECO:0000256" key="1">
    <source>
        <dbReference type="SAM" id="MobiDB-lite"/>
    </source>
</evidence>
<dbReference type="GO" id="GO:0017116">
    <property type="term" value="F:single-stranded DNA helicase activity"/>
    <property type="evidence" value="ECO:0007669"/>
    <property type="project" value="TreeGrafter"/>
</dbReference>
<accession>A0A0L0G2Z0</accession>
<dbReference type="GO" id="GO:0000731">
    <property type="term" value="P:DNA synthesis involved in DNA repair"/>
    <property type="evidence" value="ECO:0007669"/>
    <property type="project" value="TreeGrafter"/>
</dbReference>
<dbReference type="eggNOG" id="KOG2028">
    <property type="taxonomic scope" value="Eukaryota"/>
</dbReference>
<dbReference type="GeneID" id="25905658"/>
<dbReference type="OrthoDB" id="10265467at2759"/>
<dbReference type="STRING" id="667725.A0A0L0G2Z0"/>
<feature type="region of interest" description="Disordered" evidence="1">
    <location>
        <begin position="248"/>
        <end position="272"/>
    </location>
</feature>
<feature type="region of interest" description="Disordered" evidence="1">
    <location>
        <begin position="314"/>
        <end position="346"/>
    </location>
</feature>
<dbReference type="PANTHER" id="PTHR13779:SF7">
    <property type="entry name" value="ATPASE WRNIP1"/>
    <property type="match status" value="1"/>
</dbReference>
<keyword evidence="4" id="KW-1185">Reference proteome</keyword>
<dbReference type="EMBL" id="KQ241915">
    <property type="protein sequence ID" value="KNC82558.1"/>
    <property type="molecule type" value="Genomic_DNA"/>
</dbReference>
<dbReference type="GO" id="GO:0016887">
    <property type="term" value="F:ATP hydrolysis activity"/>
    <property type="evidence" value="ECO:0007669"/>
    <property type="project" value="InterPro"/>
</dbReference>
<dbReference type="InterPro" id="IPR003593">
    <property type="entry name" value="AAA+_ATPase"/>
</dbReference>
<dbReference type="InterPro" id="IPR027417">
    <property type="entry name" value="P-loop_NTPase"/>
</dbReference>
<dbReference type="GO" id="GO:0005524">
    <property type="term" value="F:ATP binding"/>
    <property type="evidence" value="ECO:0007669"/>
    <property type="project" value="InterPro"/>
</dbReference>
<feature type="compositionally biased region" description="Low complexity" evidence="1">
    <location>
        <begin position="255"/>
        <end position="269"/>
    </location>
</feature>
<dbReference type="CDD" id="cd00009">
    <property type="entry name" value="AAA"/>
    <property type="match status" value="1"/>
</dbReference>
<dbReference type="AlphaFoldDB" id="A0A0L0G2Z0"/>
<dbReference type="InterPro" id="IPR003959">
    <property type="entry name" value="ATPase_AAA_core"/>
</dbReference>
<dbReference type="Pfam" id="PF00004">
    <property type="entry name" value="AAA"/>
    <property type="match status" value="1"/>
</dbReference>
<feature type="domain" description="AAA+ ATPase" evidence="2">
    <location>
        <begin position="409"/>
        <end position="503"/>
    </location>
</feature>